<evidence type="ECO:0000313" key="2">
    <source>
        <dbReference type="Proteomes" id="UP000245627"/>
    </source>
</evidence>
<dbReference type="OrthoDB" id="1492525at2"/>
<organism evidence="1 2">
    <name type="scientific">Sphingobacterium corticibacter</name>
    <dbReference type="NCBI Taxonomy" id="2171749"/>
    <lineage>
        <taxon>Bacteria</taxon>
        <taxon>Pseudomonadati</taxon>
        <taxon>Bacteroidota</taxon>
        <taxon>Sphingobacteriia</taxon>
        <taxon>Sphingobacteriales</taxon>
        <taxon>Sphingobacteriaceae</taxon>
        <taxon>Sphingobacterium</taxon>
    </lineage>
</organism>
<reference evidence="1 2" key="1">
    <citation type="submission" date="2018-04" db="EMBL/GenBank/DDBJ databases">
        <title>Sphingobacterium cortibacter sp. nov.</title>
        <authorList>
            <person name="Li Y."/>
        </authorList>
    </citation>
    <scope>NUCLEOTIDE SEQUENCE [LARGE SCALE GENOMIC DNA]</scope>
    <source>
        <strain evidence="1 2">2c-3</strain>
    </source>
</reference>
<dbReference type="EMBL" id="QDKG01000002">
    <property type="protein sequence ID" value="PVH25502.1"/>
    <property type="molecule type" value="Genomic_DNA"/>
</dbReference>
<protein>
    <submittedName>
        <fullName evidence="1">Uncharacterized protein</fullName>
    </submittedName>
</protein>
<dbReference type="RefSeq" id="WP_116775075.1">
    <property type="nucleotide sequence ID" value="NZ_QDKG01000002.1"/>
</dbReference>
<keyword evidence="2" id="KW-1185">Reference proteome</keyword>
<evidence type="ECO:0000313" key="1">
    <source>
        <dbReference type="EMBL" id="PVH25502.1"/>
    </source>
</evidence>
<gene>
    <name evidence="1" type="ORF">DC487_06010</name>
</gene>
<name>A0A2T8HJL2_9SPHI</name>
<dbReference type="Proteomes" id="UP000245627">
    <property type="component" value="Unassembled WGS sequence"/>
</dbReference>
<comment type="caution">
    <text evidence="1">The sequence shown here is derived from an EMBL/GenBank/DDBJ whole genome shotgun (WGS) entry which is preliminary data.</text>
</comment>
<accession>A0A2T8HJL2</accession>
<proteinExistence type="predicted"/>
<dbReference type="AlphaFoldDB" id="A0A2T8HJL2"/>
<sequence length="259" mass="29425">MHYATFVFITLLQLVLISGQSNHEKNIVAINKDPKELLDSLKKHVDQSWISENPSFQPTQSSFFNKENEKNYYVAGLQISGVGVPFMWDSNLSLLKRLLEADPQIQVKQNADADPMYAGTKVHWNKPISALIWIEGAAQEATVDHWYLISNTDCPGTITFPTISFDKEVAIPAPHENSLDGLTIFPYDDRIHITSHEIALTTIDNQSMTGIGYDLNDDDILDIFTYTEEINETTSYIRLYINVNGVWKCTWIHLDEVCI</sequence>